<dbReference type="Pfam" id="PF13561">
    <property type="entry name" value="adh_short_C2"/>
    <property type="match status" value="1"/>
</dbReference>
<feature type="domain" description="Ketoreductase" evidence="4">
    <location>
        <begin position="4"/>
        <end position="190"/>
    </location>
</feature>
<evidence type="ECO:0000256" key="2">
    <source>
        <dbReference type="ARBA" id="ARBA00022857"/>
    </source>
</evidence>
<dbReference type="InterPro" id="IPR002347">
    <property type="entry name" value="SDR_fam"/>
</dbReference>
<keyword evidence="6" id="KW-1185">Reference proteome</keyword>
<organism evidence="5 6">
    <name type="scientific">Streptomyces vulcanius</name>
    <dbReference type="NCBI Taxonomy" id="1441876"/>
    <lineage>
        <taxon>Bacteria</taxon>
        <taxon>Bacillati</taxon>
        <taxon>Actinomycetota</taxon>
        <taxon>Actinomycetes</taxon>
        <taxon>Kitasatosporales</taxon>
        <taxon>Streptomycetaceae</taxon>
        <taxon>Streptomyces</taxon>
    </lineage>
</organism>
<dbReference type="SMART" id="SM00822">
    <property type="entry name" value="PKS_KR"/>
    <property type="match status" value="1"/>
</dbReference>
<dbReference type="PANTHER" id="PTHR43618">
    <property type="entry name" value="7-ALPHA-HYDROXYSTEROID DEHYDROGENASE"/>
    <property type="match status" value="1"/>
</dbReference>
<dbReference type="InterPro" id="IPR020904">
    <property type="entry name" value="Sc_DH/Rdtase_CS"/>
</dbReference>
<dbReference type="PROSITE" id="PS00061">
    <property type="entry name" value="ADH_SHORT"/>
    <property type="match status" value="1"/>
</dbReference>
<sequence length="255" mass="25816">MAGKTVVVTGGATGIGRMIAEGFVTAGARVVLVSRRAEACTRAAAELRQLGHCEAVVGDLATAEGADRMTTGILAVAPAVDVLVNNAGATWVAPLESHPPEAFDEVWAVNVKGLFRLTVDLLPALRAAVAAGSGDPARVINIGSIDGGPVVSPVENYAYSASKAAVHQLTRHLARALAGEGVTVNAVAPGLFATAMTEPLLSDPAQRDRLMSAIPLGRIGRAEDMTGVALFLASRAGAYVTGTVIPVDGGESGCG</sequence>
<dbReference type="PRINTS" id="PR00081">
    <property type="entry name" value="GDHRDH"/>
</dbReference>
<evidence type="ECO:0000313" key="6">
    <source>
        <dbReference type="Proteomes" id="UP001595839"/>
    </source>
</evidence>
<dbReference type="InterPro" id="IPR036291">
    <property type="entry name" value="NAD(P)-bd_dom_sf"/>
</dbReference>
<reference evidence="6" key="1">
    <citation type="journal article" date="2019" name="Int. J. Syst. Evol. Microbiol.">
        <title>The Global Catalogue of Microorganisms (GCM) 10K type strain sequencing project: providing services to taxonomists for standard genome sequencing and annotation.</title>
        <authorList>
            <consortium name="The Broad Institute Genomics Platform"/>
            <consortium name="The Broad Institute Genome Sequencing Center for Infectious Disease"/>
            <person name="Wu L."/>
            <person name="Ma J."/>
        </authorList>
    </citation>
    <scope>NUCLEOTIDE SEQUENCE [LARGE SCALE GENOMIC DNA]</scope>
    <source>
        <strain evidence="6">CGMCC 4.7177</strain>
    </source>
</reference>
<gene>
    <name evidence="5" type="ORF">ACFPIH_45930</name>
</gene>
<evidence type="ECO:0000313" key="5">
    <source>
        <dbReference type="EMBL" id="MFC4506711.1"/>
    </source>
</evidence>
<name>A0ABV9BAY8_9ACTN</name>
<keyword evidence="3" id="KW-0560">Oxidoreductase</keyword>
<accession>A0ABV9BAY8</accession>
<evidence type="ECO:0000256" key="3">
    <source>
        <dbReference type="ARBA" id="ARBA00023002"/>
    </source>
</evidence>
<dbReference type="PANTHER" id="PTHR43618:SF8">
    <property type="entry name" value="7ALPHA-HYDROXYSTEROID DEHYDROGENASE"/>
    <property type="match status" value="1"/>
</dbReference>
<dbReference type="SUPFAM" id="SSF51735">
    <property type="entry name" value="NAD(P)-binding Rossmann-fold domains"/>
    <property type="match status" value="1"/>
</dbReference>
<dbReference type="EMBL" id="JBHSFK010000046">
    <property type="protein sequence ID" value="MFC4506711.1"/>
    <property type="molecule type" value="Genomic_DNA"/>
</dbReference>
<proteinExistence type="inferred from homology"/>
<evidence type="ECO:0000256" key="1">
    <source>
        <dbReference type="ARBA" id="ARBA00006484"/>
    </source>
</evidence>
<comment type="caution">
    <text evidence="5">The sequence shown here is derived from an EMBL/GenBank/DDBJ whole genome shotgun (WGS) entry which is preliminary data.</text>
</comment>
<evidence type="ECO:0000259" key="4">
    <source>
        <dbReference type="SMART" id="SM00822"/>
    </source>
</evidence>
<dbReference type="InterPro" id="IPR052178">
    <property type="entry name" value="Sec_Metab_Biosynth_SDR"/>
</dbReference>
<protein>
    <submittedName>
        <fullName evidence="5">SDR family oxidoreductase</fullName>
    </submittedName>
</protein>
<keyword evidence="2" id="KW-0521">NADP</keyword>
<dbReference type="RefSeq" id="WP_385878900.1">
    <property type="nucleotide sequence ID" value="NZ_JBHSFK010000046.1"/>
</dbReference>
<comment type="similarity">
    <text evidence="1">Belongs to the short-chain dehydrogenases/reductases (SDR) family.</text>
</comment>
<dbReference type="InterPro" id="IPR057326">
    <property type="entry name" value="KR_dom"/>
</dbReference>
<dbReference type="Proteomes" id="UP001595839">
    <property type="component" value="Unassembled WGS sequence"/>
</dbReference>
<dbReference type="Gene3D" id="3.40.50.720">
    <property type="entry name" value="NAD(P)-binding Rossmann-like Domain"/>
    <property type="match status" value="1"/>
</dbReference>
<dbReference type="PRINTS" id="PR00080">
    <property type="entry name" value="SDRFAMILY"/>
</dbReference>